<keyword evidence="1" id="KW-0812">Transmembrane</keyword>
<gene>
    <name evidence="2" type="ORF">PGLA2088_LOCUS37100</name>
</gene>
<evidence type="ECO:0000313" key="2">
    <source>
        <dbReference type="EMBL" id="CAE8712591.1"/>
    </source>
</evidence>
<sequence>MRISTFLFVASVSKLLDGDCNGFPGLSAQAAGELRQLATNCAKSAGCGNLASGDPKNIGDQARPVLSGAQGDVAQDGSCLWGHAATESECKTSTECGLTLFECSCVSRSKAQDGVVMAAGLRMGFGAVISLAGAAIVGCYVWRKNKDSSTPKVSPWMAAGPSPGRPINSHFAPVICAPVVPGGGPVPGGAKKSESNGKRCCGDPFTFVLLFLMPPALVIAGIVIFVMGMQMDKNEYYNECRV</sequence>
<evidence type="ECO:0000313" key="3">
    <source>
        <dbReference type="Proteomes" id="UP000626109"/>
    </source>
</evidence>
<proteinExistence type="predicted"/>
<keyword evidence="1" id="KW-0472">Membrane</keyword>
<accession>A0A813L0P0</accession>
<comment type="caution">
    <text evidence="2">The sequence shown here is derived from an EMBL/GenBank/DDBJ whole genome shotgun (WGS) entry which is preliminary data.</text>
</comment>
<organism evidence="2 3">
    <name type="scientific">Polarella glacialis</name>
    <name type="common">Dinoflagellate</name>
    <dbReference type="NCBI Taxonomy" id="89957"/>
    <lineage>
        <taxon>Eukaryota</taxon>
        <taxon>Sar</taxon>
        <taxon>Alveolata</taxon>
        <taxon>Dinophyceae</taxon>
        <taxon>Suessiales</taxon>
        <taxon>Suessiaceae</taxon>
        <taxon>Polarella</taxon>
    </lineage>
</organism>
<protein>
    <submittedName>
        <fullName evidence="2">Uncharacterized protein</fullName>
    </submittedName>
</protein>
<name>A0A813L0P0_POLGL</name>
<dbReference type="EMBL" id="CAJNNW010032355">
    <property type="protein sequence ID" value="CAE8712591.1"/>
    <property type="molecule type" value="Genomic_DNA"/>
</dbReference>
<evidence type="ECO:0000256" key="1">
    <source>
        <dbReference type="SAM" id="Phobius"/>
    </source>
</evidence>
<dbReference type="AlphaFoldDB" id="A0A813L0P0"/>
<feature type="transmembrane region" description="Helical" evidence="1">
    <location>
        <begin position="123"/>
        <end position="142"/>
    </location>
</feature>
<feature type="transmembrane region" description="Helical" evidence="1">
    <location>
        <begin position="205"/>
        <end position="227"/>
    </location>
</feature>
<reference evidence="2" key="1">
    <citation type="submission" date="2021-02" db="EMBL/GenBank/DDBJ databases">
        <authorList>
            <person name="Dougan E. K."/>
            <person name="Rhodes N."/>
            <person name="Thang M."/>
            <person name="Chan C."/>
        </authorList>
    </citation>
    <scope>NUCLEOTIDE SEQUENCE</scope>
</reference>
<keyword evidence="1" id="KW-1133">Transmembrane helix</keyword>
<dbReference type="Proteomes" id="UP000626109">
    <property type="component" value="Unassembled WGS sequence"/>
</dbReference>